<keyword evidence="2" id="KW-1185">Reference proteome</keyword>
<gene>
    <name evidence="1" type="ORF">CYMTET_49606</name>
</gene>
<sequence length="79" mass="8655">MRRAALMDEKIPCSIPGTLQRVLTGVRFEALSEDHKSNLVEAFRGLSPEEGKDFLMAAGRFSEAEQQACPSCLGARLCI</sequence>
<evidence type="ECO:0000313" key="2">
    <source>
        <dbReference type="Proteomes" id="UP001190700"/>
    </source>
</evidence>
<reference evidence="1 2" key="1">
    <citation type="journal article" date="2015" name="Genome Biol. Evol.">
        <title>Comparative Genomics of a Bacterivorous Green Alga Reveals Evolutionary Causalities and Consequences of Phago-Mixotrophic Mode of Nutrition.</title>
        <authorList>
            <person name="Burns J.A."/>
            <person name="Paasch A."/>
            <person name="Narechania A."/>
            <person name="Kim E."/>
        </authorList>
    </citation>
    <scope>NUCLEOTIDE SEQUENCE [LARGE SCALE GENOMIC DNA]</scope>
    <source>
        <strain evidence="1 2">PLY_AMNH</strain>
    </source>
</reference>
<evidence type="ECO:0000313" key="1">
    <source>
        <dbReference type="EMBL" id="KAK3240564.1"/>
    </source>
</evidence>
<comment type="caution">
    <text evidence="1">The sequence shown here is derived from an EMBL/GenBank/DDBJ whole genome shotgun (WGS) entry which is preliminary data.</text>
</comment>
<protein>
    <submittedName>
        <fullName evidence="1">Uncharacterized protein</fullName>
    </submittedName>
</protein>
<accession>A0AAE0EUD8</accession>
<name>A0AAE0EUD8_9CHLO</name>
<dbReference type="EMBL" id="LGRX02033605">
    <property type="protein sequence ID" value="KAK3240564.1"/>
    <property type="molecule type" value="Genomic_DNA"/>
</dbReference>
<dbReference type="AlphaFoldDB" id="A0AAE0EUD8"/>
<organism evidence="1 2">
    <name type="scientific">Cymbomonas tetramitiformis</name>
    <dbReference type="NCBI Taxonomy" id="36881"/>
    <lineage>
        <taxon>Eukaryota</taxon>
        <taxon>Viridiplantae</taxon>
        <taxon>Chlorophyta</taxon>
        <taxon>Pyramimonadophyceae</taxon>
        <taxon>Pyramimonadales</taxon>
        <taxon>Pyramimonadaceae</taxon>
        <taxon>Cymbomonas</taxon>
    </lineage>
</organism>
<dbReference type="Proteomes" id="UP001190700">
    <property type="component" value="Unassembled WGS sequence"/>
</dbReference>
<proteinExistence type="predicted"/>